<dbReference type="EMBL" id="MF360894">
    <property type="protein sequence ID" value="ASL70578.1"/>
    <property type="molecule type" value="Genomic_DNA"/>
</dbReference>
<dbReference type="AlphaFoldDB" id="A0A221CB51"/>
<keyword evidence="3 10" id="KW-0863">Zinc-finger</keyword>
<evidence type="ECO:0000256" key="3">
    <source>
        <dbReference type="ARBA" id="ARBA00022771"/>
    </source>
</evidence>
<feature type="region of interest" description="Disordered" evidence="11">
    <location>
        <begin position="1"/>
        <end position="59"/>
    </location>
</feature>
<dbReference type="SMART" id="SM00430">
    <property type="entry name" value="HOLI"/>
    <property type="match status" value="1"/>
</dbReference>
<evidence type="ECO:0000256" key="2">
    <source>
        <dbReference type="ARBA" id="ARBA00022723"/>
    </source>
</evidence>
<feature type="compositionally biased region" description="Low complexity" evidence="11">
    <location>
        <begin position="23"/>
        <end position="34"/>
    </location>
</feature>
<evidence type="ECO:0000313" key="14">
    <source>
        <dbReference type="EMBL" id="ASL70578.1"/>
    </source>
</evidence>
<keyword evidence="8 10" id="KW-0675">Receptor</keyword>
<dbReference type="Pfam" id="PF00105">
    <property type="entry name" value="zf-C4"/>
    <property type="match status" value="1"/>
</dbReference>
<dbReference type="Pfam" id="PF00104">
    <property type="entry name" value="Hormone_recep"/>
    <property type="match status" value="1"/>
</dbReference>
<organism evidence="14">
    <name type="scientific">Brachionus plicatilis</name>
    <name type="common">Marine rotifer</name>
    <name type="synonym">Brachionus muelleri</name>
    <dbReference type="NCBI Taxonomy" id="10195"/>
    <lineage>
        <taxon>Eukaryota</taxon>
        <taxon>Metazoa</taxon>
        <taxon>Spiralia</taxon>
        <taxon>Gnathifera</taxon>
        <taxon>Rotifera</taxon>
        <taxon>Eurotatoria</taxon>
        <taxon>Monogononta</taxon>
        <taxon>Pseudotrocha</taxon>
        <taxon>Ploima</taxon>
        <taxon>Brachionidae</taxon>
        <taxon>Brachionus</taxon>
    </lineage>
</organism>
<dbReference type="GO" id="GO:0030154">
    <property type="term" value="P:cell differentiation"/>
    <property type="evidence" value="ECO:0007669"/>
    <property type="project" value="TreeGrafter"/>
</dbReference>
<dbReference type="InterPro" id="IPR035500">
    <property type="entry name" value="NHR-like_dom_sf"/>
</dbReference>
<dbReference type="PRINTS" id="PR00398">
    <property type="entry name" value="STRDHORMONER"/>
</dbReference>
<dbReference type="PANTHER" id="PTHR24082:SF473">
    <property type="entry name" value="ECDYSONE-INDUCED PROTEIN 75B, ISOFORM B"/>
    <property type="match status" value="1"/>
</dbReference>
<feature type="region of interest" description="Disordered" evidence="11">
    <location>
        <begin position="88"/>
        <end position="110"/>
    </location>
</feature>
<feature type="domain" description="Nuclear receptor" evidence="12">
    <location>
        <begin position="209"/>
        <end position="284"/>
    </location>
</feature>
<name>A0A221CB51_BRAPC</name>
<dbReference type="GO" id="GO:0000978">
    <property type="term" value="F:RNA polymerase II cis-regulatory region sequence-specific DNA binding"/>
    <property type="evidence" value="ECO:0007669"/>
    <property type="project" value="TreeGrafter"/>
</dbReference>
<keyword evidence="9 10" id="KW-0539">Nucleus</keyword>
<feature type="compositionally biased region" description="Basic and acidic residues" evidence="11">
    <location>
        <begin position="291"/>
        <end position="304"/>
    </location>
</feature>
<evidence type="ECO:0000259" key="13">
    <source>
        <dbReference type="PROSITE" id="PS51843"/>
    </source>
</evidence>
<comment type="similarity">
    <text evidence="1">Belongs to the nuclear hormone receptor family. NR1 subfamily.</text>
</comment>
<dbReference type="GO" id="GO:0009755">
    <property type="term" value="P:hormone-mediated signaling pathway"/>
    <property type="evidence" value="ECO:0007669"/>
    <property type="project" value="TreeGrafter"/>
</dbReference>
<dbReference type="PRINTS" id="PR00047">
    <property type="entry name" value="STROIDFINGER"/>
</dbReference>
<dbReference type="InterPro" id="IPR001628">
    <property type="entry name" value="Znf_hrmn_rcpt"/>
</dbReference>
<dbReference type="SMART" id="SM00399">
    <property type="entry name" value="ZnF_C4"/>
    <property type="match status" value="1"/>
</dbReference>
<sequence length="636" mass="71417">MDSCYTTHEPELDSKIDSDTDSDNLSTSSSCWSSEKAKSPQHHHHQQHSASTNQQHHHQLASIYPHAYSQELANIMLIQQDKLSRTSSNASSASSASYSSSSCDHNDTHHDTNHIKALMASVNKITTDTANNTGATDNMASFADKFAHMIRSRSNSQSDPSLNPELLKQLNKTHTNTTNTTSSINESAHVSTVNKRPSTAKLDDSLFHKSQCRVCGDEASGYHYGVDSCEGCKGFFRRCITQGMNHQCTNNQQCEMTPFSRNSCQFCRLKKCFAVGMSREASRLGRRPKRVKDEPVHETPLKHTDKVDSLLKISKCSPDSPESKSKGTKSECCVSGPPFRLDTTNQVVALNETVDARSECESDVAADNVLFGDETNFVSPSQIQKQSARQKMHQIEMLTKLVHFSDKYISVEKANELEAIRCSVIESHLRCWPTTFDKIRKRYRDKPPCRLGPDNQTDQFSSGRLVPMITDVVRFCKNIPGFSQISHHDQIQLLKQGSFEVIIVNSFMLVDAHNKLMLSFDMDYLMDQAAFTQMHLGYFLNEIFELGCQVSALRLGDAELALMGALLIMNPDRGDLQDKDLVEQMQATVLHVLYKHLKNYRNGGNELFLKLLKIVPQVQEINRRHSDSINSVNLST</sequence>
<evidence type="ECO:0000256" key="7">
    <source>
        <dbReference type="ARBA" id="ARBA00023163"/>
    </source>
</evidence>
<keyword evidence="6 10" id="KW-0238">DNA-binding</keyword>
<dbReference type="GO" id="GO:0008270">
    <property type="term" value="F:zinc ion binding"/>
    <property type="evidence" value="ECO:0007669"/>
    <property type="project" value="UniProtKB-KW"/>
</dbReference>
<evidence type="ECO:0000256" key="9">
    <source>
        <dbReference type="ARBA" id="ARBA00023242"/>
    </source>
</evidence>
<dbReference type="GO" id="GO:0004879">
    <property type="term" value="F:nuclear receptor activity"/>
    <property type="evidence" value="ECO:0007669"/>
    <property type="project" value="InterPro"/>
</dbReference>
<dbReference type="InterPro" id="IPR001728">
    <property type="entry name" value="ThyrH_rcpt"/>
</dbReference>
<evidence type="ECO:0000256" key="1">
    <source>
        <dbReference type="ARBA" id="ARBA00008092"/>
    </source>
</evidence>
<evidence type="ECO:0000259" key="12">
    <source>
        <dbReference type="PROSITE" id="PS51030"/>
    </source>
</evidence>
<dbReference type="GO" id="GO:0045944">
    <property type="term" value="P:positive regulation of transcription by RNA polymerase II"/>
    <property type="evidence" value="ECO:0007669"/>
    <property type="project" value="TreeGrafter"/>
</dbReference>
<evidence type="ECO:0000256" key="5">
    <source>
        <dbReference type="ARBA" id="ARBA00023015"/>
    </source>
</evidence>
<keyword evidence="2 10" id="KW-0479">Metal-binding</keyword>
<dbReference type="GO" id="GO:0000122">
    <property type="term" value="P:negative regulation of transcription by RNA polymerase II"/>
    <property type="evidence" value="ECO:0007669"/>
    <property type="project" value="TreeGrafter"/>
</dbReference>
<protein>
    <submittedName>
        <fullName evidence="14">Nuclear receptor</fullName>
    </submittedName>
</protein>
<accession>A0A221CB51</accession>
<keyword evidence="5 10" id="KW-0805">Transcription regulation</keyword>
<dbReference type="Gene3D" id="3.30.50.10">
    <property type="entry name" value="Erythroid Transcription Factor GATA-1, subunit A"/>
    <property type="match status" value="1"/>
</dbReference>
<dbReference type="InterPro" id="IPR001723">
    <property type="entry name" value="Nuclear_hrmn_rcpt"/>
</dbReference>
<dbReference type="GO" id="GO:0005634">
    <property type="term" value="C:nucleus"/>
    <property type="evidence" value="ECO:0007669"/>
    <property type="project" value="UniProtKB-SubCell"/>
</dbReference>
<dbReference type="PROSITE" id="PS51843">
    <property type="entry name" value="NR_LBD"/>
    <property type="match status" value="1"/>
</dbReference>
<evidence type="ECO:0000256" key="11">
    <source>
        <dbReference type="SAM" id="MobiDB-lite"/>
    </source>
</evidence>
<dbReference type="CDD" id="cd06916">
    <property type="entry name" value="NR_DBD_like"/>
    <property type="match status" value="1"/>
</dbReference>
<feature type="compositionally biased region" description="Basic and acidic residues" evidence="11">
    <location>
        <begin position="8"/>
        <end position="18"/>
    </location>
</feature>
<feature type="compositionally biased region" description="Low complexity" evidence="11">
    <location>
        <begin position="88"/>
        <end position="103"/>
    </location>
</feature>
<proteinExistence type="inferred from homology"/>
<keyword evidence="7 10" id="KW-0804">Transcription</keyword>
<dbReference type="PROSITE" id="PS00031">
    <property type="entry name" value="NUCLEAR_REC_DBD_1"/>
    <property type="match status" value="1"/>
</dbReference>
<dbReference type="SUPFAM" id="SSF48508">
    <property type="entry name" value="Nuclear receptor ligand-binding domain"/>
    <property type="match status" value="1"/>
</dbReference>
<feature type="region of interest" description="Disordered" evidence="11">
    <location>
        <begin position="284"/>
        <end position="304"/>
    </location>
</feature>
<keyword evidence="4 10" id="KW-0862">Zinc</keyword>
<dbReference type="InterPro" id="IPR000536">
    <property type="entry name" value="Nucl_hrmn_rcpt_lig-bd"/>
</dbReference>
<dbReference type="PROSITE" id="PS51030">
    <property type="entry name" value="NUCLEAR_REC_DBD_2"/>
    <property type="match status" value="1"/>
</dbReference>
<dbReference type="PRINTS" id="PR00546">
    <property type="entry name" value="THYROIDHORMR"/>
</dbReference>
<dbReference type="SUPFAM" id="SSF57716">
    <property type="entry name" value="Glucocorticoid receptor-like (DNA-binding domain)"/>
    <property type="match status" value="1"/>
</dbReference>
<dbReference type="PANTHER" id="PTHR24082">
    <property type="entry name" value="NUCLEAR HORMONE RECEPTOR"/>
    <property type="match status" value="1"/>
</dbReference>
<dbReference type="InterPro" id="IPR013088">
    <property type="entry name" value="Znf_NHR/GATA"/>
</dbReference>
<evidence type="ECO:0000256" key="4">
    <source>
        <dbReference type="ARBA" id="ARBA00022833"/>
    </source>
</evidence>
<feature type="domain" description="NR LBD" evidence="13">
    <location>
        <begin position="416"/>
        <end position="636"/>
    </location>
</feature>
<comment type="subcellular location">
    <subcellularLocation>
        <location evidence="10">Nucleus</location>
    </subcellularLocation>
</comment>
<reference evidence="14" key="2">
    <citation type="submission" date="2017-06" db="EMBL/GenBank/DDBJ databases">
        <authorList>
            <person name="Kim H.J."/>
            <person name="Triplett B.A."/>
        </authorList>
    </citation>
    <scope>NUCLEOTIDE SEQUENCE</scope>
</reference>
<dbReference type="FunFam" id="3.30.50.10:FF:000030">
    <property type="entry name" value="Nuclear Hormone Receptor family"/>
    <property type="match status" value="1"/>
</dbReference>
<evidence type="ECO:0000256" key="8">
    <source>
        <dbReference type="ARBA" id="ARBA00023170"/>
    </source>
</evidence>
<reference evidence="14" key="1">
    <citation type="journal article" date="2017" name="Gen. Comp. Endocrinol.">
        <title>Genome-wide identification of nuclear receptor (NR) genes and the evolutionary significance of the NR1O subfamily in the monogonont rotifer Brachionus spp.</title>
        <authorList>
            <person name="Kim D.H."/>
            <person name="Kim H.S."/>
            <person name="Hwang D.S."/>
            <person name="Kim H.J."/>
            <person name="Hagiwara A."/>
            <person name="Lee J.S."/>
            <person name="Jeong C.B."/>
        </authorList>
    </citation>
    <scope>NUCLEOTIDE SEQUENCE</scope>
</reference>
<dbReference type="InterPro" id="IPR050234">
    <property type="entry name" value="Nuclear_hormone_rcpt_NR1"/>
</dbReference>
<evidence type="ECO:0000256" key="10">
    <source>
        <dbReference type="RuleBase" id="RU004334"/>
    </source>
</evidence>
<evidence type="ECO:0000256" key="6">
    <source>
        <dbReference type="ARBA" id="ARBA00023125"/>
    </source>
</evidence>
<dbReference type="Gene3D" id="1.10.565.10">
    <property type="entry name" value="Retinoid X Receptor"/>
    <property type="match status" value="1"/>
</dbReference>